<dbReference type="PANTHER" id="PTHR46104:SF1">
    <property type="entry name" value="GENE 9195-RELATED"/>
    <property type="match status" value="1"/>
</dbReference>
<dbReference type="Proteomes" id="UP001158576">
    <property type="component" value="Chromosome 2"/>
</dbReference>
<feature type="coiled-coil region" evidence="2">
    <location>
        <begin position="6313"/>
        <end position="6405"/>
    </location>
</feature>
<feature type="repeat" description="TNFR-Cys" evidence="1">
    <location>
        <begin position="107"/>
        <end position="151"/>
    </location>
</feature>
<organism evidence="5 6">
    <name type="scientific">Oikopleura dioica</name>
    <name type="common">Tunicate</name>
    <dbReference type="NCBI Taxonomy" id="34765"/>
    <lineage>
        <taxon>Eukaryota</taxon>
        <taxon>Metazoa</taxon>
        <taxon>Chordata</taxon>
        <taxon>Tunicata</taxon>
        <taxon>Appendicularia</taxon>
        <taxon>Copelata</taxon>
        <taxon>Oikopleuridae</taxon>
        <taxon>Oikopleura</taxon>
    </lineage>
</organism>
<keyword evidence="2" id="KW-0175">Coiled coil</keyword>
<evidence type="ECO:0000313" key="5">
    <source>
        <dbReference type="EMBL" id="CAG5113760.1"/>
    </source>
</evidence>
<feature type="domain" description="TNFR-Cys" evidence="3">
    <location>
        <begin position="107"/>
        <end position="151"/>
    </location>
</feature>
<dbReference type="PROSITE" id="PS50050">
    <property type="entry name" value="TNFR_NGFR_2"/>
    <property type="match status" value="1"/>
</dbReference>
<dbReference type="SMART" id="SM00289">
    <property type="entry name" value="WR1"/>
    <property type="match status" value="7"/>
</dbReference>
<gene>
    <name evidence="5" type="ORF">OKIOD_LOCUS16615</name>
</gene>
<comment type="caution">
    <text evidence="1">Lacks conserved residue(s) required for the propagation of feature annotation.</text>
</comment>
<dbReference type="InterPro" id="IPR001368">
    <property type="entry name" value="TNFR/NGFR_Cys_rich_reg"/>
</dbReference>
<proteinExistence type="predicted"/>
<dbReference type="InterPro" id="IPR009030">
    <property type="entry name" value="Growth_fac_rcpt_cys_sf"/>
</dbReference>
<evidence type="ECO:0000256" key="2">
    <source>
        <dbReference type="SAM" id="Coils"/>
    </source>
</evidence>
<name>A0ABN7T9T7_OIKDI</name>
<feature type="coiled-coil region" evidence="2">
    <location>
        <begin position="6097"/>
        <end position="6124"/>
    </location>
</feature>
<reference evidence="5 6" key="1">
    <citation type="submission" date="2021-04" db="EMBL/GenBank/DDBJ databases">
        <authorList>
            <person name="Bliznina A."/>
        </authorList>
    </citation>
    <scope>NUCLEOTIDE SEQUENCE [LARGE SCALE GENOMIC DNA]</scope>
</reference>
<feature type="coiled-coil region" evidence="2">
    <location>
        <begin position="6438"/>
        <end position="6486"/>
    </location>
</feature>
<feature type="coiled-coil region" evidence="2">
    <location>
        <begin position="6716"/>
        <end position="6763"/>
    </location>
</feature>
<protein>
    <submittedName>
        <fullName evidence="5">Oidioi.mRNA.OKI2018_I69.chr2.g7850.t1.cds</fullName>
    </submittedName>
</protein>
<dbReference type="PROSITE" id="PS50940">
    <property type="entry name" value="CHIT_BIND_II"/>
    <property type="match status" value="1"/>
</dbReference>
<accession>A0ABN7T9T7</accession>
<evidence type="ECO:0000259" key="4">
    <source>
        <dbReference type="PROSITE" id="PS50940"/>
    </source>
</evidence>
<sequence>MKKILYILVYASNAQFNGPNQFKCGPKEYCNEVDNRRMELNCKDDSTSCTTCPKNMENDGYRCKPTRWEYGNHDDTQPACPAGTSRANNEQQCSVKSGEVIGIGAVTCPPGTYGTITTGGFSDCTPCVRGDAFSCPGGSSTDPCSSSSSFCEHDYCTKCTSCPSNAVCDKNGVVEFCNTNQIVSGNVCVQKCDAGKDCVTGNDCAAGKYRDQYSSTDECMDCPEGYSCAGGAALPVDCPEGEHAAAGQSSCTNWSDSLACPDGSYPKDGTAFCDPCPQGYSCSTTSSDSTVCPDGQYSALGEMTCSPCPTEHVCPTGGIPYRCKANQELKTSGSIQYCATKTSSIIYAACPDGYACDNNNNPLTVCQPGTYSNNRNCAQCPIGSMCPYPEMGSPITCQHGYYQDSTGSTWCKECPAGYRCTSNSAAQCNGGQYSNIGDMDCHVCPTGYFCNAQDASAPVLCPPGTFTVGTGNTECTECPAGSRCAHGKKEDCLAYYYSKKGQTICLPCPAGHQCSNNVLTRCAPGTYSNMLESACKNCEAGFYCPSDGTEMENEIKVICPLGYYCDPGSPAPKECPKGTYGPNMGLTGLGDCMPCPNGYFCPPATPGYPSEKQLCPLGHYCTGTSINQCPGGTYNDMKGAYDASHCKDCKAGRFCPAGTGWTTPGNPCSRGHFCHEEGMANAQVCPPGTYNSGRGAKFASKCIPCPAGHFCCDSMNAPWEVYGDTCTGGVAEPQPCRKGTYQERRGQFTCDLCPAGKNCPDERMTMPLDCEFGKFCMIGTGADTVQPVRCPFGFLNDRLNATSMDDCEPCPPGYYCDHTDGNTWMSAGQHPTPCPPGQYCMERTPKNGTYFCPKGTFNNQEMLTHSVNCTTCPAGKFCEIGAIDDGKGINICPTGHFCPPGTGGDDDDDPDIPECPAGTYNNQTGMSRVEDCVVCPAGSFCGSGDSDFTQCEPGSYSDQTGILSQSECDRCPAGYKCSGGSSVEVCGIGFYSDYGAKDCLICEKGRYCHLNTTTYEDMWFYNVCPEGTDCSAGGKDHIPDLKRDACPLGQWCAKGDVKAYQSEPQNCPVGTYGQRVGLSNKYECDKCPAGFYCDTEAIKCESLLYGAPDGDDCDGVKVCPKGHYCELGSELPVPCGPGFYRSITDTQAAVNQTSCSICKSGYYCDQYGTHDDFGNAVPDDFTDATQLIKICPKGSYCPPGSIFPELCDAGTYGPAEGFRSSYECIPCDEGTYCPERGMEITGQNCTAGYYCSGGSKSKNPIDGVTGNICPKGYYCEAGTPQPQECNEGFATLFEGATSSTDCKECYPGYYCPKGNKLPCEPGKFCPAGSSEGEDCPAGHYCKQRTLLDFTMIGAIHPAPCSPGSFAAASNRETCEQCTAGFFCPVQKMTEGYSCPPGYYCPTGSRKPLACAAGKYNPLSESTSESDCQFCPVNHYCDSAGMSEAKPCPAGYACEVTGIVNPLLEEHCDGTDCYNPKSCKPGYFCEEGKSPERCPPGTYNPRYHGLSEKDCIECTPGKVCSVPGLEAPDGDCLAGYYCSGGAARPSGATYPVQPCAVGYKCPTGSPDQIPCERGTYSTAGTQDKCLACPAGSLCVGNIPENPTAGQEVCPVGQFCSGGDYEGEKCPRGTYSPNDGRSLLTECIDCDAGHYCPERGMNATGPECEAGFICKTKALYSHPNKETETDDSNTLCPIGFFCEQGTEEPEPCPIGTFGSIPGLKSRNDCSPCPGGTFCPSVGMTWDDIYDSTSNAINGTVKCEPGYFCKSGCTKPDPLSSSDCSSSVSNSGGKCPRKFMCPKGSTEPVPCPIGEYQDADLQDSCKPCEDGNYCENGVMRPCRKGYYCKYDPSTVPYLPTPCPIGTYNNLLGQKDGGVCDPCPAGYYCPKYGLGSGTEFKCAAGFKCTGGTIEARPKNKNGDPCPIGTYSAEGASEYRDCKKGHYCDKVGLTDAEMDSNECAAGYFCDTGSISATPKDASGEFIFCSVGNYCPKGADSELPCPPGTFSNSTGGYECSGGDSISLCPEGFYCPPSNTTTGRLPCPAGHMCPEGSIVAFPCPHGTYQDQQRRSSCETCLAGNYCEGATEKPVECGLGNYCPAGTGFPIPCPPGTYNDADSSNSGRSYERFCKECPAGKACTTAGIKDPITSLPNCAPGINCIGGASDVLQSDGKYGEICPIGSYCDDGTAKPCPVGSYGSRSGLTSSSECSECPQGFDCSEEGVWNLVDHRCEAGYTCDAGVDGVSKVPVACTSSGKYCPLGSYQEQFCPEGKWNDKATPHAECDLCPRSFFCDGNGNKEECLQGHYCPQGSSDKTMLGCPPGTYYDDTGASSFANCRTCPQGKYCTYKAGPDSPNDLPDCMNGYDCDFGQSIPSPADKKCPKGYVCPAGIKTPCPVGTFLNIEGGRTLDDCLPCPPGWFCETEALEENPKDTGNEDFKCKAGFFCFSGATSPEPDDDTNVPALFGECPPGFKCPEDGTAEPEGCPDGYYQSNAAQSECQDQCPAGYLCRGVLTDYTDADDSCPLGQFCEVDGSTPYDVNPCPPGTYRIAEGPADSEDECEVCPPGKFCPFFGLDKDVANDPAYDCDEGYYCSNENDGSWTPRPYCSGDLLSTEYCNNKDIGGICPVGSVCPATIVEPEPCPENKFCPHEGLGDSDMSSNDFNCAAGYYCSGGATTNSPNDRFNEEQGEFGEICPNGKYCEEGQSPVSCPEHFYNPQTGLGSQPECRECPPGKTCSGGFANGDCDGGSHCYGVTGVSQNKDPCDAGSMCEAGTVEPKLCNQGFHQGSTGQDTCDLCPSSYFCDGVTDVGAPNLIMGIGIVGSGHECVPGYYCPEETFLKNENPCEPGEYSAISANFSCQPCDAQVYCPGYAVSDDMISDLSSTDFKCGDGYNCTSGAYSPYGETKDEPFPSECEPGQYCPGITDAVDDCPPGTFRNVSRGAGEESCQSCPGGFKCPFAGMTEPEICDAGQFCPNLGYCDGKTGTDEICDPRYSAAASKDPVKEGYMCPPYHFCPSGSMEPNPCTDGTYTPDFDSSDPESFGNLQCKDCEPSGVCQNGQYSPECLPGYYCQDGTAIPCPAGTFNNIKTGNSIDDCEPCPDDHFCGDSGTTTPQPCKAGYVCKKGTTFGSRVPDPEAEKGTPEADEIFGYRCPEEHYCGDGTNSAPEQICPDGRYRDTDLGASIEDCHPCPSSSYCTNGKVQGTCEDGFFCNTESPSNTPTLNGTFFGPCLAGHFCVDGLMSTCPAGKFQNEEGKSSCKDCREGFYCPQGSDVEISCPPGAYCVSNSARPTYCNVGYYHVGGEKTTSSASCVACKAGFACPTIGLIENDVSNFECEAGFYCPRRSTSTRQNICTPGHYCPAGSESEKACDGTMACTDYQLDAPNEECFPGYFCPEGSDSPKMNPCPAGYHCSSDNDLPVACPLGKFNRYPLQPSEDACEPCLPGYYCPRVGMNAPPDDEYLCREGYYCPAGSETSQGRTDSEPEHVCPVGTYCPEGSARPIPCPDGYYQDNTKQEICEACPAGSYCIGDLNNDPYVGTINPIDCPEGHYCESFEDSLRTRPVPCPAGTFRDEVGGETDGDCEICEQGWICTGVGLIDTEETPCYAGYYCPERQNNAAGRLEAQNGKAHPCEEHEYCPTGSFEGIPCPDGTYRNNTGDWFGYDEASCQPCDPGKYCIEDDRLIECEAGYICSWGATKPDPEDGDTGYICPKGHYCPAGALRPEPCDAGFYMEDEGAGSSDDCFECEPGFYCPRASTNGTQHVCLEGYYCPQGSDVGNYQACPVGHECPAGSSEPEPCGPGEYAPIIKMTACLECPEGFYCPDDVNVEPKICPAGSFCVAGSDEIQLCAAGTFNSYEGARNQTDCTTCPGGYYCLDGTAAIDESIRCLPGYFCPPGTKAQTENMCQPDYYCPTGASAMQPCDAGFYSISPLASECKPCEPGYYCPRTKTDINGTVNMLTERKPCEEGHYCEGGQEFPQPCPLGTTNRNTLSSDISACDPCPEGFWCSGTNQTACDDGFHCISGSYSPSPGCSDKAAGRGEVCPLGHYCVDGFKFPCSAGTTCSQYGLTDESQAEDCPAGYYCPLGTISFSADHLLDQLDGNEPVKCGLQPESANPNTFNQIIFQFSIFLDNQIEKGVYCPQRSASPTNCPKGQWSQSVASKGEIYNNSTTGPEECNLCPEGRACTREGTFDPIEDSISCSNGYYCGKGSDKSKPDGATCSEQNMCPSGSKVEMPCPPGTYQNSQKQSKCNFCRKGHYCTGNAELLWRGVDDIWGKDPETNYICEYCDCVEGHYCPGNSTAPQPCPVGTYGRDGSKTYSKVEDCNACDGGHYCDTEGLLQSEMDNLICEAGYVCASGSFSPTPTGIVEQDKDSGKWSGNGKCPLGYFCEEGSKEPSPCPKGMIGIETGATKELPDSSLVTEFNKTCIFCPPGLYCPNEAMKTAEIIGTKECNETESNDNCPIECPEGSFCEEGSESGTIPCGLGKYCPKGTPAEIACPMGTYNDIGGLSECLPCEPGYYCDNFFGTVNPKICPVGTYCPNNNTIVPISCPPGTYNPVSEIGSEPVSKDSCLPCPEGKFCPDPGMGGFGSNGTYDCDPGFYCEEGARERDPDTDMNKPCPTGKYCPNADGIYRPLDCPIGTYNPSTHARDRKTGCLPCKGGYVCDESGLVTPEILCPAGLYCPSDEETVYGTPCPKHHMCPEGSADPIPCPLGFYQGSTGADSCIPCSAGSYCQPTKPDSLNPNEPIDIKEEICPAQYYCPPETAYPIKCPSGTYTLSDETGRTQLSDCRPCPYGKYCRDGQIQGPCMFGYLCYSGANAPNPKYGDDIEIELFYNSSTGLIEYEPLKANDPMNCTSGDVCAGPCPPGYYCYPNGDTSTIEPCANNTYREQPGGMSPYQCSTCPAGLFCEIGATEAVPCPPGHYCPAWYNTPEEAKIHGEQIRTFRGENVLLHPAPGPQRCPIYTFRNESGGKSIDDCRFCDPGYFCDQEGIVNQEDFPCKPGYYCSGQGLPPRKCPAGRMSPENHLAESSYDCLPCSPGRYCPEPIGKLINIDGILCPLGYECPGGTRIAMKCRAGYVCNQEGMASGEICPEGYYCPEGTKSIIEDLKCEFPFFCPKGSSTPQPCDLGFEAKESSNSSDGLRTSKADSCRICVAGTYRNTYDSESCSQCEPGYFCPEGTGDYTENQCDPGHECPRGNPTGMMIPCKPGTYAFGRGNEICSKCKPNTYASKEKAISCKNCGTASYSPEGAGTCTCHSDTRVFQETDSTCICRPQYYYSNDGEMDSSEFDSDGDCSLIKAPRCDNLSSKDQTCIEECGKEDHEFSKAYGLCMGTDLPLIDENCCDKISLQVQPDGRIEAVNNKGEILEPDFDAFGIEDVVASLGNEFNVEFTVFDDGIQGTRYIASTRKRRQADSTAYIEDPLICIPPNTAVVFENKIDNTDRVNSEYPVYVQDSTLNSNPEYDYGEFRILRYYVTKTSSSNVDNFIYAFTEEGTYTFSNSQNSNSTLLIVVSNENCDGSPIQFISEESLRNAGVVSTEPVMEPNWPLIIGLTTSFAILIIIGVLIFLIIDPYGWEVFSTKRFKPKFKDLAEPPLPTKIEKLDPDDDSRRALLPYNRNSSELEDFSVKNFIDKLKDQRYYLDEQISASKNKLREFRTRVNEETKRLSDEVSKMNLDSIQINKSGIAENGQNVVEVNHQTNLRYSDDLQVEEDALFVTMQEVLNKLHGGRLLISDDTLEDAKRLYRERKRMQKDFIDIPEKTDTTNLGNAVELNQEDIRPAFDENSKNREAACTYGMTAEEAEEYWQKAAEENAQADLKYLDERERQKWRLQQRLKRRVDPRYKDEVLIQQMIQTEVDENKLDKEDASEKLNNEKLLNDKMKSDNIEFVKGEVSGQAGGETVVAAMINISYDEINQKQSDAEKDLKRNYRKRKEKQRKELEDMHKAELQELAEGTIDLSEVLVRHEMEKEAIDLKLDSEMEEDMLAIMQSAQEDREMIFEEELRKQANGTLPPAVAIELMKKYKAHMDKASSRRSNARDQFDLKLKERRRAKRAARDSKIIGDTVDKYNSRQSLIKEIGRPSYGEFISDAELEDQLAEAKKRDQNLASSVQAQANKEYLAELAAAEKEMEEFDKEYHEEMDNIEAEFEQRKLELLKTVDPEEADRLFAELSADMAVSEEKARQHLLLQRARLVAKLKKRQQEKMAEAADEAAKKIKEQEDANKVDLNNKRKENTQRAEINLIKTQMNQSDKPEPLKIVKSVLDARHKKELAELEDKFGQEREELLLNCDPNERIMVLSDWEYRMNKAIVELRQQHYNELIDYLDQVCPKTADSVRANNEANAQKLKELEKDQKELEKQLASERAQWEAEQNAKIEEKLRKAEEEFEAEMRAELEKLENESSESDELKKLNEEMQAALDAAKASGSSPEEVEKMMEEWEEKQNKLLLAKGAAHLGQKKAVQDKIERLKQERLQKEKTKLEEHKQIEEAKLATEEKLKQAENLEKIEQIVTDGEKATVEVAESPVETTSDNNNELSEEDFDSILKSSDLYKVVRSLKQSTYSSPTTLYTFKSSNSVGNDLETIPTALLGKNERVVFKFCQYILSLIVNVAGYRPVTLLAASKIPSNPELEKNGFKGWFSYDCTNRFLFITKEKLQEQNPGHLYVLMAHCMAHIRTGDLTNDLNPQFRNEFYQLLAKISTHIFQIQTTPEMKLPLEFSGKSKENVEYTPAEIKAIFKRKEKLDLEALSDELGEINKELADLRRNDASEKQTRALEKRQATLQRQIEGISDSLAIEY</sequence>
<dbReference type="InterPro" id="IPR002557">
    <property type="entry name" value="Chitin-bd_dom"/>
</dbReference>
<dbReference type="EMBL" id="OU015567">
    <property type="protein sequence ID" value="CAG5113760.1"/>
    <property type="molecule type" value="Genomic_DNA"/>
</dbReference>
<dbReference type="SUPFAM" id="SSF57184">
    <property type="entry name" value="Growth factor receptor domain"/>
    <property type="match status" value="15"/>
</dbReference>
<dbReference type="Gene3D" id="2.10.50.10">
    <property type="entry name" value="Tumor Necrosis Factor Receptor, subunit A, domain 2"/>
    <property type="match status" value="8"/>
</dbReference>
<evidence type="ECO:0000259" key="3">
    <source>
        <dbReference type="PROSITE" id="PS50050"/>
    </source>
</evidence>
<dbReference type="SMART" id="SM01411">
    <property type="entry name" value="Ephrin_rec_like"/>
    <property type="match status" value="71"/>
</dbReference>
<dbReference type="PANTHER" id="PTHR46104">
    <property type="entry name" value="GENE 9195-RELATED-RELATED"/>
    <property type="match status" value="1"/>
</dbReference>
<dbReference type="InterPro" id="IPR006150">
    <property type="entry name" value="Cys_repeat_1"/>
</dbReference>
<evidence type="ECO:0000313" key="6">
    <source>
        <dbReference type="Proteomes" id="UP001158576"/>
    </source>
</evidence>
<keyword evidence="6" id="KW-1185">Reference proteome</keyword>
<feature type="domain" description="Chitin-binding type-2" evidence="4">
    <location>
        <begin position="4189"/>
        <end position="4247"/>
    </location>
</feature>
<evidence type="ECO:0000256" key="1">
    <source>
        <dbReference type="PROSITE-ProRule" id="PRU00206"/>
    </source>
</evidence>